<feature type="compositionally biased region" description="Gly residues" evidence="3">
    <location>
        <begin position="16"/>
        <end position="25"/>
    </location>
</feature>
<dbReference type="GO" id="GO:0072344">
    <property type="term" value="P:rescue of stalled ribosome"/>
    <property type="evidence" value="ECO:0007669"/>
    <property type="project" value="InterPro"/>
</dbReference>
<feature type="compositionally biased region" description="Polar residues" evidence="3">
    <location>
        <begin position="602"/>
        <end position="615"/>
    </location>
</feature>
<evidence type="ECO:0000313" key="5">
    <source>
        <dbReference type="EMBL" id="GJJ12290.1"/>
    </source>
</evidence>
<dbReference type="InterPro" id="IPR044288">
    <property type="entry name" value="ZNF598/HEL2"/>
</dbReference>
<dbReference type="GO" id="GO:0061630">
    <property type="term" value="F:ubiquitin protein ligase activity"/>
    <property type="evidence" value="ECO:0007669"/>
    <property type="project" value="InterPro"/>
</dbReference>
<dbReference type="InterPro" id="IPR056437">
    <property type="entry name" value="Znf-C2H2_ZNF598/HEL2"/>
</dbReference>
<accession>A0AAV5AHD1</accession>
<dbReference type="InterPro" id="IPR057634">
    <property type="entry name" value="PAH_ZNF598/HEL2"/>
</dbReference>
<evidence type="ECO:0000256" key="3">
    <source>
        <dbReference type="SAM" id="MobiDB-lite"/>
    </source>
</evidence>
<feature type="region of interest" description="Disordered" evidence="3">
    <location>
        <begin position="501"/>
        <end position="578"/>
    </location>
</feature>
<dbReference type="Pfam" id="PF00098">
    <property type="entry name" value="zf-CCHC"/>
    <property type="match status" value="1"/>
</dbReference>
<dbReference type="AlphaFoldDB" id="A0AAV5AHD1"/>
<dbReference type="Gene3D" id="4.10.60.10">
    <property type="entry name" value="Zinc finger, CCHC-type"/>
    <property type="match status" value="1"/>
</dbReference>
<keyword evidence="2" id="KW-0863">Zinc-finger</keyword>
<dbReference type="GO" id="GO:0008270">
    <property type="term" value="F:zinc ion binding"/>
    <property type="evidence" value="ECO:0007669"/>
    <property type="project" value="UniProtKB-KW"/>
</dbReference>
<dbReference type="PROSITE" id="PS50158">
    <property type="entry name" value="ZF_CCHC"/>
    <property type="match status" value="1"/>
</dbReference>
<feature type="region of interest" description="Disordered" evidence="3">
    <location>
        <begin position="1"/>
        <end position="25"/>
    </location>
</feature>
<dbReference type="GO" id="GO:0016567">
    <property type="term" value="P:protein ubiquitination"/>
    <property type="evidence" value="ECO:0007669"/>
    <property type="project" value="TreeGrafter"/>
</dbReference>
<dbReference type="Pfam" id="PF23230">
    <property type="entry name" value="zf-C2H2_13"/>
    <property type="match status" value="1"/>
</dbReference>
<keyword evidence="2" id="KW-0862">Zinc</keyword>
<feature type="compositionally biased region" description="Polar residues" evidence="3">
    <location>
        <begin position="521"/>
        <end position="551"/>
    </location>
</feature>
<keyword evidence="6" id="KW-1185">Reference proteome</keyword>
<evidence type="ECO:0000256" key="1">
    <source>
        <dbReference type="ARBA" id="ARBA00022664"/>
    </source>
</evidence>
<feature type="compositionally biased region" description="Basic and acidic residues" evidence="3">
    <location>
        <begin position="302"/>
        <end position="315"/>
    </location>
</feature>
<dbReference type="GO" id="GO:0003676">
    <property type="term" value="F:nucleic acid binding"/>
    <property type="evidence" value="ECO:0007669"/>
    <property type="project" value="InterPro"/>
</dbReference>
<protein>
    <recommendedName>
        <fullName evidence="4">CCHC-type domain-containing protein</fullName>
    </recommendedName>
</protein>
<dbReference type="InterPro" id="IPR013087">
    <property type="entry name" value="Znf_C2H2_type"/>
</dbReference>
<dbReference type="PANTHER" id="PTHR22938:SF0">
    <property type="entry name" value="E3 UBIQUITIN-PROTEIN LIGASE ZNF598"/>
    <property type="match status" value="1"/>
</dbReference>
<feature type="region of interest" description="Disordered" evidence="3">
    <location>
        <begin position="602"/>
        <end position="662"/>
    </location>
</feature>
<feature type="compositionally biased region" description="Polar residues" evidence="3">
    <location>
        <begin position="330"/>
        <end position="356"/>
    </location>
</feature>
<feature type="domain" description="CCHC-type" evidence="4">
    <location>
        <begin position="31"/>
        <end position="46"/>
    </location>
</feature>
<dbReference type="Proteomes" id="UP001050691">
    <property type="component" value="Unassembled WGS sequence"/>
</dbReference>
<dbReference type="GO" id="GO:0043022">
    <property type="term" value="F:ribosome binding"/>
    <property type="evidence" value="ECO:0007669"/>
    <property type="project" value="TreeGrafter"/>
</dbReference>
<evidence type="ECO:0000256" key="2">
    <source>
        <dbReference type="PROSITE-ProRule" id="PRU00047"/>
    </source>
</evidence>
<sequence>MWRRSRDCRQNNNSGFDGGSGNGGGSSGAECYRCGKVGHIARSCPDAPGSKNSYNSYGGGGYGGGGYGGAGFTQITLVVATALSLKGEPATPVAESNPSQSESIEKSISSLTVHDEAKGEVDDFDHFGHVYSSDLCIRFKKVFSHEHNLYQPWQLPIHLPSIPRRNPNNKNAPQDQLVGGGIHPLCEFCRECYFGPDELFAHMREKHEECFICKRNGIRDQYFQDYGSLEQHFNNAHYPCKDSQCQSQKFVVFGSMIDLKAHMVEQHGSEMSAKDKKDLRRLDTVFEYESREDFNPRQNRNRQRDREREREREEPESSQTSRRREAFGATLTSETSNPPSAPSFSTPPLLDSSQSDVPLAVSERHAAFIARINILTSNPTNAVPAIKSAIRSYRSNESGPRDLINTIFTVVNKNLDDTASLISSLVELLDDEDKRRALLASWNGFKIEQQQQFPDLVAANIGSGYAGAASGRILNIKHSTASRSSSQSSGQVWERVAQAAASTSVGQGPPVRLKASAKPKVSSSNFPTLSATRDASVRHGNNTTTAWSSGGTARPRTEVLSEASSSSNRTPPQLSSALFPTLPVSAKVQRVAMGGNQSLKNILGENNTLPSSAWSQKRDEGGEVQSSVEPSSVEDGTLSTNKGKRKKGKEKQTLFTIGTFPA</sequence>
<feature type="compositionally biased region" description="Polar residues" evidence="3">
    <location>
        <begin position="562"/>
        <end position="578"/>
    </location>
</feature>
<evidence type="ECO:0000313" key="6">
    <source>
        <dbReference type="Proteomes" id="UP001050691"/>
    </source>
</evidence>
<keyword evidence="1" id="KW-0507">mRNA processing</keyword>
<dbReference type="SMART" id="SM00355">
    <property type="entry name" value="ZnF_C2H2"/>
    <property type="match status" value="3"/>
</dbReference>
<organism evidence="5 6">
    <name type="scientific">Clathrus columnatus</name>
    <dbReference type="NCBI Taxonomy" id="1419009"/>
    <lineage>
        <taxon>Eukaryota</taxon>
        <taxon>Fungi</taxon>
        <taxon>Dikarya</taxon>
        <taxon>Basidiomycota</taxon>
        <taxon>Agaricomycotina</taxon>
        <taxon>Agaricomycetes</taxon>
        <taxon>Phallomycetidae</taxon>
        <taxon>Phallales</taxon>
        <taxon>Clathraceae</taxon>
        <taxon>Clathrus</taxon>
    </lineage>
</organism>
<evidence type="ECO:0000259" key="4">
    <source>
        <dbReference type="PROSITE" id="PS50158"/>
    </source>
</evidence>
<proteinExistence type="predicted"/>
<feature type="region of interest" description="Disordered" evidence="3">
    <location>
        <begin position="290"/>
        <end position="357"/>
    </location>
</feature>
<dbReference type="InterPro" id="IPR036875">
    <property type="entry name" value="Znf_CCHC_sf"/>
</dbReference>
<name>A0AAV5AHD1_9AGAM</name>
<reference evidence="5" key="1">
    <citation type="submission" date="2021-10" db="EMBL/GenBank/DDBJ databases">
        <title>De novo Genome Assembly of Clathrus columnatus (Basidiomycota, Fungi) Using Illumina and Nanopore Sequence Data.</title>
        <authorList>
            <person name="Ogiso-Tanaka E."/>
            <person name="Itagaki H."/>
            <person name="Hosoya T."/>
            <person name="Hosaka K."/>
        </authorList>
    </citation>
    <scope>NUCLEOTIDE SEQUENCE</scope>
    <source>
        <strain evidence="5">MO-923</strain>
    </source>
</reference>
<keyword evidence="2" id="KW-0479">Metal-binding</keyword>
<dbReference type="SUPFAM" id="SSF57756">
    <property type="entry name" value="Retrovirus zinc finger-like domains"/>
    <property type="match status" value="1"/>
</dbReference>
<dbReference type="GO" id="GO:0006397">
    <property type="term" value="P:mRNA processing"/>
    <property type="evidence" value="ECO:0007669"/>
    <property type="project" value="UniProtKB-KW"/>
</dbReference>
<dbReference type="InterPro" id="IPR001878">
    <property type="entry name" value="Znf_CCHC"/>
</dbReference>
<dbReference type="SMART" id="SM00343">
    <property type="entry name" value="ZnF_C2HC"/>
    <property type="match status" value="1"/>
</dbReference>
<feature type="compositionally biased region" description="Low complexity" evidence="3">
    <location>
        <begin position="623"/>
        <end position="634"/>
    </location>
</feature>
<gene>
    <name evidence="5" type="ORF">Clacol_006531</name>
</gene>
<dbReference type="EMBL" id="BPWL01000007">
    <property type="protein sequence ID" value="GJJ12290.1"/>
    <property type="molecule type" value="Genomic_DNA"/>
</dbReference>
<dbReference type="Pfam" id="PF23202">
    <property type="entry name" value="PAH_ZNF598"/>
    <property type="match status" value="1"/>
</dbReference>
<dbReference type="PANTHER" id="PTHR22938">
    <property type="entry name" value="ZINC FINGER PROTEIN 598"/>
    <property type="match status" value="1"/>
</dbReference>
<comment type="caution">
    <text evidence="5">The sequence shown here is derived from an EMBL/GenBank/DDBJ whole genome shotgun (WGS) entry which is preliminary data.</text>
</comment>